<dbReference type="OrthoDB" id="1445060at2"/>
<keyword evidence="1" id="KW-0812">Transmembrane</keyword>
<reference evidence="2 3" key="1">
    <citation type="submission" date="2018-05" db="EMBL/GenBank/DDBJ databases">
        <title>Marinifilum breve JC075T sp. nov., a marine bacterium isolated from Yongle Blue Hole in the South China Sea.</title>
        <authorList>
            <person name="Fu T."/>
        </authorList>
    </citation>
    <scope>NUCLEOTIDE SEQUENCE [LARGE SCALE GENOMIC DNA]</scope>
    <source>
        <strain evidence="2 3">JC075</strain>
    </source>
</reference>
<proteinExistence type="predicted"/>
<name>A0A2V4A1J2_9BACT</name>
<protein>
    <submittedName>
        <fullName evidence="2">Uncharacterized protein</fullName>
    </submittedName>
</protein>
<evidence type="ECO:0000256" key="1">
    <source>
        <dbReference type="SAM" id="Phobius"/>
    </source>
</evidence>
<keyword evidence="3" id="KW-1185">Reference proteome</keyword>
<dbReference type="AlphaFoldDB" id="A0A2V4A1J2"/>
<dbReference type="Proteomes" id="UP000248079">
    <property type="component" value="Unassembled WGS sequence"/>
</dbReference>
<gene>
    <name evidence="2" type="ORF">DF185_00510</name>
</gene>
<evidence type="ECO:0000313" key="3">
    <source>
        <dbReference type="Proteomes" id="UP000248079"/>
    </source>
</evidence>
<organism evidence="2 3">
    <name type="scientific">Marinifilum breve</name>
    <dbReference type="NCBI Taxonomy" id="2184082"/>
    <lineage>
        <taxon>Bacteria</taxon>
        <taxon>Pseudomonadati</taxon>
        <taxon>Bacteroidota</taxon>
        <taxon>Bacteroidia</taxon>
        <taxon>Marinilabiliales</taxon>
        <taxon>Marinifilaceae</taxon>
    </lineage>
</organism>
<evidence type="ECO:0000313" key="2">
    <source>
        <dbReference type="EMBL" id="PXY02609.1"/>
    </source>
</evidence>
<feature type="transmembrane region" description="Helical" evidence="1">
    <location>
        <begin position="26"/>
        <end position="45"/>
    </location>
</feature>
<comment type="caution">
    <text evidence="2">The sequence shown here is derived from an EMBL/GenBank/DDBJ whole genome shotgun (WGS) entry which is preliminary data.</text>
</comment>
<keyword evidence="1" id="KW-1133">Transmembrane helix</keyword>
<sequence>MRKKKRIENNRGKKKLKKQLSIKDRAKIALILIGIFSPLFVYIYFKTQERNELLRNDSFETIAFIEKLKRNSRKGTTTSEDVIYFNFQYNDTIHHEIYSTMTGTISDKKMKIGDAYNLTVVKSNTSIFKLNLESKIDTIYSNSNVKCHKFKSERHKQNLKDNALQQKLKLKGGDAQLDNKTKF</sequence>
<accession>A0A2V4A1J2</accession>
<dbReference type="RefSeq" id="WP_110358770.1">
    <property type="nucleotide sequence ID" value="NZ_QFLI01000001.1"/>
</dbReference>
<dbReference type="EMBL" id="QFLI01000001">
    <property type="protein sequence ID" value="PXY02609.1"/>
    <property type="molecule type" value="Genomic_DNA"/>
</dbReference>
<keyword evidence="1" id="KW-0472">Membrane</keyword>